<gene>
    <name evidence="1" type="ORF">POJ06DRAFT_278780</name>
</gene>
<accession>A0AAD7VPN1</accession>
<sequence length="139" mass="15622">MDPVAIEFPAMNNPYDLRIGMVFKSDATARAFVNAHAINNNFAVKNGVVKNKDETLLLVCKCNRKPLNTGKLPLEVGTKGDNGITRQKVARSMLCDCPWRVRFKRQFNDSWILTELAEQHDGHQIDGINPHALAMVEMD</sequence>
<evidence type="ECO:0008006" key="3">
    <source>
        <dbReference type="Google" id="ProtNLM"/>
    </source>
</evidence>
<dbReference type="Proteomes" id="UP001217417">
    <property type="component" value="Unassembled WGS sequence"/>
</dbReference>
<dbReference type="AlphaFoldDB" id="A0AAD7VPN1"/>
<name>A0AAD7VPN1_9ASCO</name>
<proteinExistence type="predicted"/>
<dbReference type="EMBL" id="JARPMG010000013">
    <property type="protein sequence ID" value="KAJ8096639.1"/>
    <property type="molecule type" value="Genomic_DNA"/>
</dbReference>
<organism evidence="1 2">
    <name type="scientific">Lipomyces tetrasporus</name>
    <dbReference type="NCBI Taxonomy" id="54092"/>
    <lineage>
        <taxon>Eukaryota</taxon>
        <taxon>Fungi</taxon>
        <taxon>Dikarya</taxon>
        <taxon>Ascomycota</taxon>
        <taxon>Saccharomycotina</taxon>
        <taxon>Lipomycetes</taxon>
        <taxon>Lipomycetales</taxon>
        <taxon>Lipomycetaceae</taxon>
        <taxon>Lipomyces</taxon>
    </lineage>
</organism>
<comment type="caution">
    <text evidence="1">The sequence shown here is derived from an EMBL/GenBank/DDBJ whole genome shotgun (WGS) entry which is preliminary data.</text>
</comment>
<protein>
    <recommendedName>
        <fullName evidence="3">FAR1 domain-containing protein</fullName>
    </recommendedName>
</protein>
<reference evidence="1" key="1">
    <citation type="submission" date="2023-03" db="EMBL/GenBank/DDBJ databases">
        <title>Near-Complete genome sequence of Lipomyces tetrasporous NRRL Y-64009, an oleaginous yeast capable of growing on lignocellulosic hydrolysates.</title>
        <authorList>
            <consortium name="Lawrence Berkeley National Laboratory"/>
            <person name="Jagtap S.S."/>
            <person name="Liu J.-J."/>
            <person name="Walukiewicz H.E."/>
            <person name="Pangilinan J."/>
            <person name="Lipzen A."/>
            <person name="Ahrendt S."/>
            <person name="Koriabine M."/>
            <person name="Cobaugh K."/>
            <person name="Salamov A."/>
            <person name="Yoshinaga Y."/>
            <person name="Ng V."/>
            <person name="Daum C."/>
            <person name="Grigoriev I.V."/>
            <person name="Slininger P.J."/>
            <person name="Dien B.S."/>
            <person name="Jin Y.-S."/>
            <person name="Rao C.V."/>
        </authorList>
    </citation>
    <scope>NUCLEOTIDE SEQUENCE</scope>
    <source>
        <strain evidence="1">NRRL Y-64009</strain>
    </source>
</reference>
<dbReference type="RefSeq" id="XP_056040089.1">
    <property type="nucleotide sequence ID" value="XM_056189766.1"/>
</dbReference>
<evidence type="ECO:0000313" key="1">
    <source>
        <dbReference type="EMBL" id="KAJ8096639.1"/>
    </source>
</evidence>
<evidence type="ECO:0000313" key="2">
    <source>
        <dbReference type="Proteomes" id="UP001217417"/>
    </source>
</evidence>
<dbReference type="GeneID" id="80884932"/>
<keyword evidence="2" id="KW-1185">Reference proteome</keyword>